<dbReference type="Proteomes" id="UP000018031">
    <property type="component" value="Unassembled WGS sequence"/>
</dbReference>
<reference evidence="1 2" key="2">
    <citation type="journal article" date="2013" name="Genome Announc.">
        <title>Draft Genome Sequences of Porphyromonas crevioricanis JCM 15906T and Porphyromonas cansulci JCM 13913T Isolated from a Canine Oral Cavity.</title>
        <authorList>
            <person name="Sakamoto M."/>
            <person name="Tanaka N."/>
            <person name="Shiwa Y."/>
            <person name="Yoshikawa H."/>
            <person name="Ohkuma M."/>
        </authorList>
    </citation>
    <scope>NUCLEOTIDE SEQUENCE [LARGE SCALE GENOMIC DNA]</scope>
    <source>
        <strain evidence="1 2">JCM 15906</strain>
    </source>
</reference>
<organism evidence="1 2">
    <name type="scientific">Porphyromonas crevioricanis JCM 15906</name>
    <dbReference type="NCBI Taxonomy" id="1305617"/>
    <lineage>
        <taxon>Bacteria</taxon>
        <taxon>Pseudomonadati</taxon>
        <taxon>Bacteroidota</taxon>
        <taxon>Bacteroidia</taxon>
        <taxon>Bacteroidales</taxon>
        <taxon>Porphyromonadaceae</taxon>
        <taxon>Porphyromonas</taxon>
    </lineage>
</organism>
<proteinExistence type="predicted"/>
<dbReference type="EMBL" id="BAOU01000031">
    <property type="protein sequence ID" value="GAD05530.1"/>
    <property type="molecule type" value="Genomic_DNA"/>
</dbReference>
<evidence type="ECO:0000313" key="1">
    <source>
        <dbReference type="EMBL" id="GAD05530.1"/>
    </source>
</evidence>
<accession>T1DS16</accession>
<comment type="caution">
    <text evidence="1">The sequence shown here is derived from an EMBL/GenBank/DDBJ whole genome shotgun (WGS) entry which is preliminary data.</text>
</comment>
<protein>
    <submittedName>
        <fullName evidence="1">Uncharacterized protein</fullName>
    </submittedName>
</protein>
<sequence length="43" mass="4860">MLFSRLVIHFLKGVYIQIAGKSSIDSLAQTDYRKRTIGDKAFA</sequence>
<name>T1DS16_9PORP</name>
<reference evidence="2" key="1">
    <citation type="journal article" date="2013" name="Genome">
        <title>Draft Genome Sequences of Porphyromonas crevioricanis JCM 15906T and Porphyromonas cansulci JCM 13913T Isolated from a Canine Oral Cavity.</title>
        <authorList>
            <person name="Sakamoto M."/>
            <person name="Tanaka N."/>
            <person name="Shiwa Y."/>
            <person name="Yoshikawa H."/>
            <person name="Ohkuma M."/>
        </authorList>
    </citation>
    <scope>NUCLEOTIDE SEQUENCE [LARGE SCALE GENOMIC DNA]</scope>
    <source>
        <strain evidence="2">JCM 15906</strain>
    </source>
</reference>
<gene>
    <name evidence="1" type="ORF">PORCRE_1235</name>
</gene>
<evidence type="ECO:0000313" key="2">
    <source>
        <dbReference type="Proteomes" id="UP000018031"/>
    </source>
</evidence>
<dbReference type="AlphaFoldDB" id="T1DS16"/>